<sequence>MLAKAALYSHRFADPNPLAARSNRPDEEPPARKQRLIALYKS</sequence>
<gene>
    <name evidence="1" type="ORF">HM1_0219</name>
</gene>
<dbReference type="Proteomes" id="UP000008550">
    <property type="component" value="Chromosome"/>
</dbReference>
<reference evidence="1 2" key="1">
    <citation type="journal article" date="2008" name="J. Bacteriol.">
        <title>The genome of Heliobacterium modesticaldum, a phototrophic representative of the Firmicutes containing the simplest photosynthetic apparatus.</title>
        <authorList>
            <person name="Sattley W.M."/>
            <person name="Madigan M.T."/>
            <person name="Swingley W.D."/>
            <person name="Cheung P.C."/>
            <person name="Clocksin K.M."/>
            <person name="Conrad A.L."/>
            <person name="Dejesa L.C."/>
            <person name="Honchak B.M."/>
            <person name="Jung D.O."/>
            <person name="Karbach L.E."/>
            <person name="Kurdoglu A."/>
            <person name="Lahiri S."/>
            <person name="Mastrian S.D."/>
            <person name="Page L.E."/>
            <person name="Taylor H.L."/>
            <person name="Wang Z.T."/>
            <person name="Raymond J."/>
            <person name="Chen M."/>
            <person name="Blankenship R.E."/>
            <person name="Touchman J.W."/>
        </authorList>
    </citation>
    <scope>NUCLEOTIDE SEQUENCE [LARGE SCALE GENOMIC DNA]</scope>
    <source>
        <strain evidence="2">ATCC 51547 / Ice1</strain>
    </source>
</reference>
<evidence type="ECO:0000313" key="2">
    <source>
        <dbReference type="Proteomes" id="UP000008550"/>
    </source>
</evidence>
<proteinExistence type="predicted"/>
<accession>B0TDX5</accession>
<evidence type="ECO:0000313" key="1">
    <source>
        <dbReference type="EMBL" id="ABZ82838.1"/>
    </source>
</evidence>
<dbReference type="AlphaFoldDB" id="B0TDX5"/>
<dbReference type="EMBL" id="CP000930">
    <property type="protein sequence ID" value="ABZ82838.1"/>
    <property type="molecule type" value="Genomic_DNA"/>
</dbReference>
<protein>
    <submittedName>
        <fullName evidence="1">Uncharacterized protein</fullName>
    </submittedName>
</protein>
<name>B0TDX5_HELMI</name>
<organism evidence="1 2">
    <name type="scientific">Heliobacterium modesticaldum (strain ATCC 51547 / Ice1)</name>
    <dbReference type="NCBI Taxonomy" id="498761"/>
    <lineage>
        <taxon>Bacteria</taxon>
        <taxon>Bacillati</taxon>
        <taxon>Bacillota</taxon>
        <taxon>Clostridia</taxon>
        <taxon>Eubacteriales</taxon>
        <taxon>Heliobacteriaceae</taxon>
        <taxon>Heliomicrobium</taxon>
    </lineage>
</organism>
<dbReference type="KEGG" id="hmo:HM1_0219"/>
<keyword evidence="2" id="KW-1185">Reference proteome</keyword>
<dbReference type="HOGENOM" id="CLU_3252455_0_0_9"/>